<comment type="similarity">
    <text evidence="6">Belongs to the eIF-3 subunit A family.</text>
</comment>
<sequence>MPAYFQRPENALKRANEFMDVGKRQRALETLSDVIKSKRHRTWQKVHEPIMQKYLQLCVELRKSHIAKEGLYQYKNICQQVNIASLVDVVRCYIQLAEERTEAAREKSHQKVVDVDDLDLPDSPESILLKAVSGEDTQDRTDRAILTPWVKFLWESYRQCLDLLRNNSRVERLYQDIAQQAFKFCLKYARKTEFRKLCDNLRTHLGHIHKHQHQQTAINLNNPDSQAMHLETRLVQLDSAINMELWQEAFKAVEDIHGLISLSKKPPRPSLMANYYQKLGLVFWKSGNRLFHASTLHRLYHLSREQRKNLATEELTQMASRVLCATLAVQIPPSRNAIGELLEMNESTMEKKRHLATLLMLPNPPTRQGLIKDLVKHNVIQNVYPELQNLYRWLEVDFHPLSLYKRVTTPLDVISKNDELSQYVPALEDIVITRVLKQVSQVYQTIEFARLASLVPFATQFRLERVIVDAKKTLELQVRINHQTRSLSFGTNLDVAQREDVPEGPYIQSMPSEQIRNQLTEMARSLHKALTFIVPHEKQVERDNLKVKIMGEYRTSAKREHTKILQRRQIIEDRKEQLEHFNDQREKEEMEEMEAQKSKAYEEEMARLEREVEERKKHRAVLEHQEIKRKHVKERIEQLRKSEMGSKFLENFDEEDIADLDVDEIMQKQVEQLEKEKKELNERLKLQERKVDHIVRAQRLEELPLLEKKIEENQVEAKAFWEKQEKERIENLIEERKHALETKNRLRRIKEDKDLFMEKLQDTRTSEYEDKLAEFQTLLKKERQKRLQERKEKRKIERREKWYKEREEERQRIRDEQMLREREAKEAEERARREEEEKEYEEKYKRLQEQAEKQRLREQEIEEKLKQKQSDKHPAASPEQRNIRIKPGDSEREPDTWRRGQREMRDEDPNEKKAWRPAPKEGGGWREREKERENSWKKEPSRGEDEPSTWRKHEGGGGWREREAERAPRDDRDFDRGPREDRDERGWRRDEERGPKRDFGRDERGPRDFRRDDRGPRDFDRDDRGPRDFGRDDRGPRDFGRDDRGPRDFGRDDRGPRDFGRDDRGPRDFGRDDRGPRDFERDDRGPRDLGRDDRGPRDLGRDDRGPRDFGRDDRGPRDFGRDDRGSRDFRRDDRGPRDFGRDDRGPRRDFGREDRSPREEQGSWRGGGGGGRRDDEATPRRDGGGAWRATPRASEEGGGWRSRMAAKEGGERPTQAASKGDESVGRKEEDGWTVVTK</sequence>
<dbReference type="InterPro" id="IPR000717">
    <property type="entry name" value="PCI_dom"/>
</dbReference>
<dbReference type="Pfam" id="PF22591">
    <property type="entry name" value="eIF3a_PCI_TPR-like"/>
    <property type="match status" value="1"/>
</dbReference>
<evidence type="ECO:0000313" key="9">
    <source>
        <dbReference type="EMBL" id="KAK6178090.1"/>
    </source>
</evidence>
<dbReference type="GO" id="GO:0033290">
    <property type="term" value="C:eukaryotic 48S preinitiation complex"/>
    <property type="evidence" value="ECO:0007669"/>
    <property type="project" value="UniProtKB-UniRule"/>
</dbReference>
<gene>
    <name evidence="9" type="ORF">SNE40_012921</name>
</gene>
<dbReference type="InterPro" id="IPR054711">
    <property type="entry name" value="eIF3a_PCI_TPR-like"/>
</dbReference>
<proteinExistence type="inferred from homology"/>
<dbReference type="HAMAP" id="MF_03000">
    <property type="entry name" value="eIF3a"/>
    <property type="match status" value="1"/>
</dbReference>
<dbReference type="EMBL" id="JAZGQO010000009">
    <property type="protein sequence ID" value="KAK6178090.1"/>
    <property type="molecule type" value="Genomic_DNA"/>
</dbReference>
<dbReference type="Gene3D" id="4.10.860.10">
    <property type="entry name" value="UVR domain"/>
    <property type="match status" value="1"/>
</dbReference>
<keyword evidence="3 6" id="KW-0396">Initiation factor</keyword>
<feature type="compositionally biased region" description="Basic and acidic residues" evidence="7">
    <location>
        <begin position="886"/>
        <end position="914"/>
    </location>
</feature>
<dbReference type="GO" id="GO:0002188">
    <property type="term" value="P:translation reinitiation"/>
    <property type="evidence" value="ECO:0007669"/>
    <property type="project" value="TreeGrafter"/>
</dbReference>
<dbReference type="Proteomes" id="UP001347796">
    <property type="component" value="Unassembled WGS sequence"/>
</dbReference>
<keyword evidence="10" id="KW-1185">Reference proteome</keyword>
<feature type="region of interest" description="Disordered" evidence="7">
    <location>
        <begin position="804"/>
        <end position="1237"/>
    </location>
</feature>
<keyword evidence="2 6" id="KW-0963">Cytoplasm</keyword>
<dbReference type="AlphaFoldDB" id="A0AAN8JJV0"/>
<keyword evidence="4 6" id="KW-0694">RNA-binding</keyword>
<feature type="compositionally biased region" description="Basic and acidic residues" evidence="7">
    <location>
        <begin position="1219"/>
        <end position="1230"/>
    </location>
</feature>
<evidence type="ECO:0000256" key="2">
    <source>
        <dbReference type="ARBA" id="ARBA00022490"/>
    </source>
</evidence>
<dbReference type="PROSITE" id="PS50250">
    <property type="entry name" value="PCI"/>
    <property type="match status" value="1"/>
</dbReference>
<keyword evidence="6" id="KW-0175">Coiled coil</keyword>
<reference evidence="9 10" key="1">
    <citation type="submission" date="2024-01" db="EMBL/GenBank/DDBJ databases">
        <title>The genome of the rayed Mediterranean limpet Patella caerulea (Linnaeus, 1758).</title>
        <authorList>
            <person name="Anh-Thu Weber A."/>
            <person name="Halstead-Nussloch G."/>
        </authorList>
    </citation>
    <scope>NUCLEOTIDE SEQUENCE [LARGE SCALE GENOMIC DNA]</scope>
    <source>
        <strain evidence="9">AATW-2023a</strain>
        <tissue evidence="9">Whole specimen</tissue>
    </source>
</reference>
<dbReference type="GO" id="GO:0043614">
    <property type="term" value="C:multi-eIF complex"/>
    <property type="evidence" value="ECO:0007669"/>
    <property type="project" value="TreeGrafter"/>
</dbReference>
<comment type="caution">
    <text evidence="9">The sequence shown here is derived from an EMBL/GenBank/DDBJ whole genome shotgun (WGS) entry which is preliminary data.</text>
</comment>
<comment type="subunit">
    <text evidence="6">Component of the eukaryotic translation initiation factor 3 (eIF-3) complex.</text>
</comment>
<evidence type="ECO:0000256" key="5">
    <source>
        <dbReference type="ARBA" id="ARBA00022917"/>
    </source>
</evidence>
<dbReference type="PANTHER" id="PTHR14005:SF0">
    <property type="entry name" value="EUKARYOTIC TRANSLATION INITIATION FACTOR 3 SUBUNIT A"/>
    <property type="match status" value="1"/>
</dbReference>
<dbReference type="GO" id="GO:0003729">
    <property type="term" value="F:mRNA binding"/>
    <property type="evidence" value="ECO:0007669"/>
    <property type="project" value="TreeGrafter"/>
</dbReference>
<keyword evidence="5 6" id="KW-0648">Protein biosynthesis</keyword>
<protein>
    <recommendedName>
        <fullName evidence="6">Eukaryotic translation initiation factor 3 subunit A</fullName>
        <shortName evidence="6">eIF3a</shortName>
    </recommendedName>
    <alternativeName>
        <fullName evidence="6">Eukaryotic translation initiation factor 3 subunit 10</fullName>
    </alternativeName>
</protein>
<dbReference type="GO" id="GO:0071540">
    <property type="term" value="C:eukaryotic translation initiation factor 3 complex, eIF3e"/>
    <property type="evidence" value="ECO:0007669"/>
    <property type="project" value="TreeGrafter"/>
</dbReference>
<organism evidence="9 10">
    <name type="scientific">Patella caerulea</name>
    <name type="common">Rayed Mediterranean limpet</name>
    <dbReference type="NCBI Taxonomy" id="87958"/>
    <lineage>
        <taxon>Eukaryota</taxon>
        <taxon>Metazoa</taxon>
        <taxon>Spiralia</taxon>
        <taxon>Lophotrochozoa</taxon>
        <taxon>Mollusca</taxon>
        <taxon>Gastropoda</taxon>
        <taxon>Patellogastropoda</taxon>
        <taxon>Patelloidea</taxon>
        <taxon>Patellidae</taxon>
        <taxon>Patella</taxon>
    </lineage>
</organism>
<evidence type="ECO:0000256" key="7">
    <source>
        <dbReference type="SAM" id="MobiDB-lite"/>
    </source>
</evidence>
<dbReference type="GO" id="GO:0071541">
    <property type="term" value="C:eukaryotic translation initiation factor 3 complex, eIF3m"/>
    <property type="evidence" value="ECO:0007669"/>
    <property type="project" value="TreeGrafter"/>
</dbReference>
<evidence type="ECO:0000313" key="10">
    <source>
        <dbReference type="Proteomes" id="UP001347796"/>
    </source>
</evidence>
<feature type="compositionally biased region" description="Basic and acidic residues" evidence="7">
    <location>
        <begin position="804"/>
        <end position="874"/>
    </location>
</feature>
<dbReference type="Pfam" id="PF01399">
    <property type="entry name" value="PCI"/>
    <property type="match status" value="1"/>
</dbReference>
<dbReference type="FunFam" id="4.10.860.10:FF:000001">
    <property type="entry name" value="Eukaryotic translation initiation factor 3 subunit A"/>
    <property type="match status" value="1"/>
</dbReference>
<evidence type="ECO:0000259" key="8">
    <source>
        <dbReference type="PROSITE" id="PS50250"/>
    </source>
</evidence>
<evidence type="ECO:0000256" key="4">
    <source>
        <dbReference type="ARBA" id="ARBA00022884"/>
    </source>
</evidence>
<evidence type="ECO:0000256" key="3">
    <source>
        <dbReference type="ARBA" id="ARBA00022540"/>
    </source>
</evidence>
<dbReference type="GO" id="GO:0016282">
    <property type="term" value="C:eukaryotic 43S preinitiation complex"/>
    <property type="evidence" value="ECO:0007669"/>
    <property type="project" value="UniProtKB-UniRule"/>
</dbReference>
<feature type="compositionally biased region" description="Basic and acidic residues" evidence="7">
    <location>
        <begin position="1171"/>
        <end position="1183"/>
    </location>
</feature>
<feature type="compositionally biased region" description="Basic and acidic residues" evidence="7">
    <location>
        <begin position="923"/>
        <end position="1162"/>
    </location>
</feature>
<feature type="domain" description="PCI" evidence="8">
    <location>
        <begin position="315"/>
        <end position="494"/>
    </location>
</feature>
<dbReference type="PANTHER" id="PTHR14005">
    <property type="entry name" value="EUKARYOTIC TRANSLATION INITIATION FACTOR 3, THETA SUBUNIT"/>
    <property type="match status" value="1"/>
</dbReference>
<name>A0AAN8JJV0_PATCE</name>
<comment type="subcellular location">
    <subcellularLocation>
        <location evidence="1 6">Cytoplasm</location>
    </subcellularLocation>
</comment>
<evidence type="ECO:0000256" key="1">
    <source>
        <dbReference type="ARBA" id="ARBA00004496"/>
    </source>
</evidence>
<dbReference type="InterPro" id="IPR027512">
    <property type="entry name" value="EIF3A"/>
</dbReference>
<dbReference type="GO" id="GO:0001732">
    <property type="term" value="P:formation of cytoplasmic translation initiation complex"/>
    <property type="evidence" value="ECO:0007669"/>
    <property type="project" value="UniProtKB-UniRule"/>
</dbReference>
<evidence type="ECO:0000256" key="6">
    <source>
        <dbReference type="HAMAP-Rule" id="MF_03000"/>
    </source>
</evidence>
<dbReference type="Gene3D" id="1.25.40.860">
    <property type="match status" value="1"/>
</dbReference>
<dbReference type="SMART" id="SM00088">
    <property type="entry name" value="PINT"/>
    <property type="match status" value="1"/>
</dbReference>
<feature type="coiled-coil region" evidence="6">
    <location>
        <begin position="571"/>
        <end position="697"/>
    </location>
</feature>
<accession>A0AAN8JJV0</accession>
<comment type="function">
    <text evidence="6">RNA-binding component of the eukaryotic translation initiation factor 3 (eIF-3) complex, which is involved in protein synthesis of a specialized repertoire of mRNAs and, together with other initiation factors, stimulates binding of mRNA and methionyl-tRNAi to the 40S ribosome. The eIF-3 complex specifically targets and initiates translation of a subset of mRNAs involved in cell proliferation.</text>
</comment>
<dbReference type="GO" id="GO:0003743">
    <property type="term" value="F:translation initiation factor activity"/>
    <property type="evidence" value="ECO:0007669"/>
    <property type="project" value="UniProtKB-UniRule"/>
</dbReference>